<keyword evidence="13" id="KW-0040">ANK repeat</keyword>
<evidence type="ECO:0000256" key="13">
    <source>
        <dbReference type="PROSITE-ProRule" id="PRU00023"/>
    </source>
</evidence>
<dbReference type="InterPro" id="IPR002110">
    <property type="entry name" value="Ankyrin_rpt"/>
</dbReference>
<feature type="domain" description="Ion transport" evidence="15">
    <location>
        <begin position="429"/>
        <end position="676"/>
    </location>
</feature>
<dbReference type="SUPFAM" id="SSF48403">
    <property type="entry name" value="Ankyrin repeat"/>
    <property type="match status" value="1"/>
</dbReference>
<dbReference type="Pfam" id="PF00023">
    <property type="entry name" value="Ank"/>
    <property type="match status" value="1"/>
</dbReference>
<dbReference type="FunFam" id="1.25.40.20:FF:000181">
    <property type="entry name" value="Nanchung, isoform A"/>
    <property type="match status" value="1"/>
</dbReference>
<evidence type="ECO:0000256" key="14">
    <source>
        <dbReference type="SAM" id="Phobius"/>
    </source>
</evidence>
<dbReference type="GO" id="GO:0005262">
    <property type="term" value="F:calcium channel activity"/>
    <property type="evidence" value="ECO:0007669"/>
    <property type="project" value="UniProtKB-KW"/>
</dbReference>
<dbReference type="Proteomes" id="UP000046393">
    <property type="component" value="Unplaced"/>
</dbReference>
<organism evidence="16 17">
    <name type="scientific">Syphacia muris</name>
    <dbReference type="NCBI Taxonomy" id="451379"/>
    <lineage>
        <taxon>Eukaryota</taxon>
        <taxon>Metazoa</taxon>
        <taxon>Ecdysozoa</taxon>
        <taxon>Nematoda</taxon>
        <taxon>Chromadorea</taxon>
        <taxon>Rhabditida</taxon>
        <taxon>Spirurina</taxon>
        <taxon>Oxyuridomorpha</taxon>
        <taxon>Oxyuroidea</taxon>
        <taxon>Oxyuridae</taxon>
        <taxon>Syphacia</taxon>
    </lineage>
</organism>
<dbReference type="InterPro" id="IPR036770">
    <property type="entry name" value="Ankyrin_rpt-contain_sf"/>
</dbReference>
<feature type="repeat" description="ANK" evidence="13">
    <location>
        <begin position="195"/>
        <end position="227"/>
    </location>
</feature>
<evidence type="ECO:0000256" key="7">
    <source>
        <dbReference type="ARBA" id="ARBA00022737"/>
    </source>
</evidence>
<keyword evidence="9 14" id="KW-1133">Transmembrane helix</keyword>
<dbReference type="WBParaSite" id="SMUV_0000292101-mRNA-1">
    <property type="protein sequence ID" value="SMUV_0000292101-mRNA-1"/>
    <property type="gene ID" value="SMUV_0000292101"/>
</dbReference>
<dbReference type="PROSITE" id="PS50088">
    <property type="entry name" value="ANK_REPEAT"/>
    <property type="match status" value="3"/>
</dbReference>
<evidence type="ECO:0000259" key="15">
    <source>
        <dbReference type="Pfam" id="PF00520"/>
    </source>
</evidence>
<dbReference type="STRING" id="451379.A0A0N5AF80"/>
<reference evidence="17" key="1">
    <citation type="submission" date="2017-02" db="UniProtKB">
        <authorList>
            <consortium name="WormBaseParasite"/>
        </authorList>
    </citation>
    <scope>IDENTIFICATION</scope>
</reference>
<feature type="repeat" description="ANK" evidence="13">
    <location>
        <begin position="263"/>
        <end position="295"/>
    </location>
</feature>
<keyword evidence="3" id="KW-1003">Cell membrane</keyword>
<evidence type="ECO:0000256" key="3">
    <source>
        <dbReference type="ARBA" id="ARBA00022475"/>
    </source>
</evidence>
<keyword evidence="11 14" id="KW-0472">Membrane</keyword>
<feature type="transmembrane region" description="Helical" evidence="14">
    <location>
        <begin position="424"/>
        <end position="443"/>
    </location>
</feature>
<dbReference type="InterPro" id="IPR024862">
    <property type="entry name" value="TRPV"/>
</dbReference>
<evidence type="ECO:0000313" key="16">
    <source>
        <dbReference type="Proteomes" id="UP000046393"/>
    </source>
</evidence>
<evidence type="ECO:0000256" key="9">
    <source>
        <dbReference type="ARBA" id="ARBA00022989"/>
    </source>
</evidence>
<feature type="transmembrane region" description="Helical" evidence="14">
    <location>
        <begin position="643"/>
        <end position="668"/>
    </location>
</feature>
<evidence type="ECO:0000256" key="8">
    <source>
        <dbReference type="ARBA" id="ARBA00022837"/>
    </source>
</evidence>
<evidence type="ECO:0000256" key="4">
    <source>
        <dbReference type="ARBA" id="ARBA00022568"/>
    </source>
</evidence>
<evidence type="ECO:0000256" key="1">
    <source>
        <dbReference type="ARBA" id="ARBA00004651"/>
    </source>
</evidence>
<dbReference type="PROSITE" id="PS50297">
    <property type="entry name" value="ANK_REP_REGION"/>
    <property type="match status" value="1"/>
</dbReference>
<proteinExistence type="predicted"/>
<evidence type="ECO:0000256" key="10">
    <source>
        <dbReference type="ARBA" id="ARBA00023065"/>
    </source>
</evidence>
<dbReference type="PANTHER" id="PTHR10582">
    <property type="entry name" value="TRANSIENT RECEPTOR POTENTIAL ION CHANNEL PROTEIN"/>
    <property type="match status" value="1"/>
</dbReference>
<dbReference type="GO" id="GO:0005886">
    <property type="term" value="C:plasma membrane"/>
    <property type="evidence" value="ECO:0007669"/>
    <property type="project" value="UniProtKB-SubCell"/>
</dbReference>
<evidence type="ECO:0000256" key="6">
    <source>
        <dbReference type="ARBA" id="ARBA00022692"/>
    </source>
</evidence>
<dbReference type="Pfam" id="PF12796">
    <property type="entry name" value="Ank_2"/>
    <property type="match status" value="1"/>
</dbReference>
<dbReference type="PANTHER" id="PTHR10582:SF30">
    <property type="entry name" value="ION TRANSPORT DOMAIN-CONTAINING PROTEIN"/>
    <property type="match status" value="1"/>
</dbReference>
<dbReference type="AlphaFoldDB" id="A0A0N5AF80"/>
<dbReference type="GO" id="GO:0098703">
    <property type="term" value="P:calcium ion import across plasma membrane"/>
    <property type="evidence" value="ECO:0007669"/>
    <property type="project" value="TreeGrafter"/>
</dbReference>
<keyword evidence="6 14" id="KW-0812">Transmembrane</keyword>
<keyword evidence="2" id="KW-0813">Transport</keyword>
<keyword evidence="12" id="KW-0407">Ion channel</keyword>
<feature type="transmembrane region" description="Helical" evidence="14">
    <location>
        <begin position="564"/>
        <end position="586"/>
    </location>
</feature>
<name>A0A0N5AF80_9BILA</name>
<evidence type="ECO:0000256" key="2">
    <source>
        <dbReference type="ARBA" id="ARBA00022448"/>
    </source>
</evidence>
<feature type="transmembrane region" description="Helical" evidence="14">
    <location>
        <begin position="519"/>
        <end position="543"/>
    </location>
</feature>
<dbReference type="SMART" id="SM00248">
    <property type="entry name" value="ANK"/>
    <property type="match status" value="4"/>
</dbReference>
<dbReference type="InterPro" id="IPR005821">
    <property type="entry name" value="Ion_trans_dom"/>
</dbReference>
<feature type="repeat" description="ANK" evidence="13">
    <location>
        <begin position="296"/>
        <end position="328"/>
    </location>
</feature>
<comment type="subcellular location">
    <subcellularLocation>
        <location evidence="1">Cell membrane</location>
        <topology evidence="1">Multi-pass membrane protein</topology>
    </subcellularLocation>
</comment>
<keyword evidence="10" id="KW-0406">Ion transport</keyword>
<accession>A0A0N5AF80</accession>
<keyword evidence="16" id="KW-1185">Reference proteome</keyword>
<dbReference type="Pfam" id="PF00520">
    <property type="entry name" value="Ion_trans"/>
    <property type="match status" value="1"/>
</dbReference>
<dbReference type="Gene3D" id="1.25.40.20">
    <property type="entry name" value="Ankyrin repeat-containing domain"/>
    <property type="match status" value="1"/>
</dbReference>
<keyword evidence="7" id="KW-0677">Repeat</keyword>
<evidence type="ECO:0000256" key="12">
    <source>
        <dbReference type="ARBA" id="ARBA00023303"/>
    </source>
</evidence>
<keyword evidence="5" id="KW-0107">Calcium channel</keyword>
<sequence>MGNRESANADNEGVKKQRDEEVSRTIYKLVGMHGDGELIPWVRFADSTGEYSNLDLLIDTKVKDLMYNSGKGQYMAKSELIKIRNKERNERLSRISRKKGKGKSGPNILADFNQEGANQGDINKALKLLDGGGKGGKGGNYRNIAWKLDERGTMGETIVGICLLQGTKAHNSLAVRLMQKFPLLVKDIFVSEDYYGLTPLHQAVVNEDPQMVNFLLQHGADVNERCFGARFCPEDQVSSRTDSLEHEYVELSPKTSYVGRMYFGEYPLSFAVCINQIDCYRLLISKKADPNAKDTNGNTVLHLAVIHEKPEMLRLAYNTGGKLHVMNKQNLTPLTLAARLAKKKMFEEILKLESDVMWLYGDASSQAYPLANIDTINQKTGGLNEDSALSLIVYGETTRHLDLLDGLLEDLLQAKWEAFGKKRLVTSFFSFIVYYVLVFTAFMCRPFSMTTQVRMFAEPIVVSLALLQIILEITDIRSIGRKRWWQVLKSFPAKVVYKISLLVVLLIVPIRFSCSLDPVFLLLDNVLTLIAVIFTGIHFLFYTRAQKFIGPFVLMIYTILSRDLSRFFLIYAIFLMGFSQSFYLIFGACTRAKANEEGKSIVEVNNIMDSPLEAIIRLFIMTIGEFTVLYRELNGCRESLMQVIGKILFILFQLSISIMQFNLLIAMMTRTYEKISGTQKEWKRQWAQVILMLELSLKPKDRLTALLKYSKPIGTDKERRAFVVVRKTVITNIKF</sequence>
<evidence type="ECO:0000256" key="5">
    <source>
        <dbReference type="ARBA" id="ARBA00022673"/>
    </source>
</evidence>
<evidence type="ECO:0000313" key="17">
    <source>
        <dbReference type="WBParaSite" id="SMUV_0000292101-mRNA-1"/>
    </source>
</evidence>
<keyword evidence="4" id="KW-0109">Calcium transport</keyword>
<protein>
    <submittedName>
        <fullName evidence="17">ANK_REP_REGION domain-containing protein</fullName>
    </submittedName>
</protein>
<feature type="transmembrane region" description="Helical" evidence="14">
    <location>
        <begin position="495"/>
        <end position="513"/>
    </location>
</feature>
<evidence type="ECO:0000256" key="11">
    <source>
        <dbReference type="ARBA" id="ARBA00023136"/>
    </source>
</evidence>
<keyword evidence="8" id="KW-0106">Calcium</keyword>